<gene>
    <name evidence="1" type="ORF">BBW68_09485</name>
</gene>
<comment type="caution">
    <text evidence="1">The sequence shown here is derived from an EMBL/GenBank/DDBJ whole genome shotgun (WGS) entry which is preliminary data.</text>
</comment>
<evidence type="ECO:0000313" key="1">
    <source>
        <dbReference type="EMBL" id="OFC62502.1"/>
    </source>
</evidence>
<dbReference type="Proteomes" id="UP000243534">
    <property type="component" value="Unassembled WGS sequence"/>
</dbReference>
<sequence length="61" mass="6652">MAKYGAGFTLTKRMFAEIDTNKRDVLHDGLLHKETPCQRTAHRVVGTISLTAAGAGFTFQA</sequence>
<protein>
    <submittedName>
        <fullName evidence="1">Uncharacterized protein</fullName>
    </submittedName>
</protein>
<dbReference type="AlphaFoldDB" id="A0A1E7Z167"/>
<dbReference type="EMBL" id="MAYS01000231">
    <property type="protein sequence ID" value="OFC62502.1"/>
    <property type="molecule type" value="Genomic_DNA"/>
</dbReference>
<name>A0A1E7Z167_9GAMM</name>
<accession>A0A1E7Z167</accession>
<evidence type="ECO:0000313" key="2">
    <source>
        <dbReference type="Proteomes" id="UP000243534"/>
    </source>
</evidence>
<organism evidence="1 2">
    <name type="scientific">Candidatus Erwinia dacicola</name>
    <dbReference type="NCBI Taxonomy" id="252393"/>
    <lineage>
        <taxon>Bacteria</taxon>
        <taxon>Pseudomonadati</taxon>
        <taxon>Pseudomonadota</taxon>
        <taxon>Gammaproteobacteria</taxon>
        <taxon>Enterobacterales</taxon>
        <taxon>Erwiniaceae</taxon>
        <taxon>Erwinia</taxon>
    </lineage>
</organism>
<reference evidence="1 2" key="1">
    <citation type="submission" date="2016-07" db="EMBL/GenBank/DDBJ databases">
        <authorList>
            <person name="Yuval B."/>
        </authorList>
    </citation>
    <scope>NUCLEOTIDE SEQUENCE [LARGE SCALE GENOMIC DNA]</scope>
    <source>
        <strain evidence="1 2">IL</strain>
    </source>
</reference>
<proteinExistence type="predicted"/>